<dbReference type="GO" id="GO:0016491">
    <property type="term" value="F:oxidoreductase activity"/>
    <property type="evidence" value="ECO:0007669"/>
    <property type="project" value="UniProtKB-ARBA"/>
</dbReference>
<dbReference type="GO" id="GO:0051539">
    <property type="term" value="F:4 iron, 4 sulfur cluster binding"/>
    <property type="evidence" value="ECO:0007669"/>
    <property type="project" value="UniProtKB-KW"/>
</dbReference>
<reference evidence="7" key="1">
    <citation type="submission" date="2018-05" db="EMBL/GenBank/DDBJ databases">
        <authorList>
            <person name="Lanie J.A."/>
            <person name="Ng W.-L."/>
            <person name="Kazmierczak K.M."/>
            <person name="Andrzejewski T.M."/>
            <person name="Davidsen T.M."/>
            <person name="Wayne K.J."/>
            <person name="Tettelin H."/>
            <person name="Glass J.I."/>
            <person name="Rusch D."/>
            <person name="Podicherti R."/>
            <person name="Tsui H.-C.T."/>
            <person name="Winkler M.E."/>
        </authorList>
    </citation>
    <scope>NUCLEOTIDE SEQUENCE</scope>
</reference>
<dbReference type="PANTHER" id="PTHR32479:SF17">
    <property type="entry name" value="GLYCOLATE OXIDASE IRON-SULFUR SUBUNIT"/>
    <property type="match status" value="1"/>
</dbReference>
<evidence type="ECO:0000256" key="2">
    <source>
        <dbReference type="ARBA" id="ARBA00022723"/>
    </source>
</evidence>
<evidence type="ECO:0000313" key="7">
    <source>
        <dbReference type="EMBL" id="SVA09799.1"/>
    </source>
</evidence>
<evidence type="ECO:0000256" key="4">
    <source>
        <dbReference type="ARBA" id="ARBA00023004"/>
    </source>
</evidence>
<feature type="domain" description="4Fe-4S ferredoxin-type" evidence="6">
    <location>
        <begin position="12"/>
        <end position="45"/>
    </location>
</feature>
<sequence length="435" mass="48458">MNDVVNTPSDNKDGWFNENELYKCVHCGFCLQSCPTYLGTGLETESPRGRIALMKAVNEGRIEIDSGVLRHWDLCIQCRACESVCPSGVPYGTLIETVMEKVQTKRKMSFLSKILFDVTLKHIIPSQKLLQLTSTLLLVYIKSGLQKVVRFTNLLAIFPPSVKNLDSKAPSFNGKSFRSDGRVYHSKTATKERICLLSGCIMPIVQGDQMRSAVQVLNRNGFEVYVPQDQVCCGAINSHVGDTERARNLARKNIDAFSEELDTPIVTVSAGCGARMKEYHHLLKDDDLYAEKALHFESRVVDVHEILDNVAEVRPGGEIEKKITYQDSCHLSNAQGIRRQPRDLIKCIKGVEFVEMPGSEICCGAGGTYMITEPEMSDKVLSTKIARIRDMGADIVATANPGCFMQLESGVKREGLNVEIKYVTDLLSEAYMKEK</sequence>
<dbReference type="Gene3D" id="1.10.1060.10">
    <property type="entry name" value="Alpha-helical ferredoxin"/>
    <property type="match status" value="1"/>
</dbReference>
<name>A0A381T217_9ZZZZ</name>
<dbReference type="PIRSF" id="PIRSF000139">
    <property type="entry name" value="Glc_ox_4Fe-4S"/>
    <property type="match status" value="1"/>
</dbReference>
<accession>A0A381T217</accession>
<evidence type="ECO:0000256" key="5">
    <source>
        <dbReference type="ARBA" id="ARBA00023014"/>
    </source>
</evidence>
<evidence type="ECO:0000259" key="6">
    <source>
        <dbReference type="PROSITE" id="PS51379"/>
    </source>
</evidence>
<dbReference type="SUPFAM" id="SSF46548">
    <property type="entry name" value="alpha-helical ferredoxin"/>
    <property type="match status" value="1"/>
</dbReference>
<dbReference type="AlphaFoldDB" id="A0A381T217"/>
<protein>
    <recommendedName>
        <fullName evidence="6">4Fe-4S ferredoxin-type domain-containing protein</fullName>
    </recommendedName>
</protein>
<dbReference type="InterPro" id="IPR017896">
    <property type="entry name" value="4Fe4S_Fe-S-bd"/>
</dbReference>
<gene>
    <name evidence="7" type="ORF">METZ01_LOCUS62653</name>
</gene>
<feature type="domain" description="4Fe-4S ferredoxin-type" evidence="6">
    <location>
        <begin position="66"/>
        <end position="97"/>
    </location>
</feature>
<dbReference type="PROSITE" id="PS51379">
    <property type="entry name" value="4FE4S_FER_2"/>
    <property type="match status" value="2"/>
</dbReference>
<evidence type="ECO:0000256" key="1">
    <source>
        <dbReference type="ARBA" id="ARBA00022485"/>
    </source>
</evidence>
<dbReference type="Pfam" id="PF13183">
    <property type="entry name" value="Fer4_8"/>
    <property type="match status" value="1"/>
</dbReference>
<keyword evidence="4" id="KW-0408">Iron</keyword>
<dbReference type="InterPro" id="IPR004017">
    <property type="entry name" value="Cys_rich_dom"/>
</dbReference>
<keyword evidence="1" id="KW-0004">4Fe-4S</keyword>
<dbReference type="InterPro" id="IPR012257">
    <property type="entry name" value="Glc_ox_4Fe-4S"/>
</dbReference>
<dbReference type="GO" id="GO:0046872">
    <property type="term" value="F:metal ion binding"/>
    <property type="evidence" value="ECO:0007669"/>
    <property type="project" value="UniProtKB-KW"/>
</dbReference>
<proteinExistence type="predicted"/>
<dbReference type="InterPro" id="IPR017900">
    <property type="entry name" value="4Fe4S_Fe_S_CS"/>
</dbReference>
<keyword evidence="2" id="KW-0479">Metal-binding</keyword>
<dbReference type="Pfam" id="PF02754">
    <property type="entry name" value="CCG"/>
    <property type="match status" value="2"/>
</dbReference>
<organism evidence="7">
    <name type="scientific">marine metagenome</name>
    <dbReference type="NCBI Taxonomy" id="408172"/>
    <lineage>
        <taxon>unclassified sequences</taxon>
        <taxon>metagenomes</taxon>
        <taxon>ecological metagenomes</taxon>
    </lineage>
</organism>
<dbReference type="InterPro" id="IPR009051">
    <property type="entry name" value="Helical_ferredxn"/>
</dbReference>
<dbReference type="EMBL" id="UINC01003853">
    <property type="protein sequence ID" value="SVA09799.1"/>
    <property type="molecule type" value="Genomic_DNA"/>
</dbReference>
<evidence type="ECO:0000256" key="3">
    <source>
        <dbReference type="ARBA" id="ARBA00022737"/>
    </source>
</evidence>
<dbReference type="PANTHER" id="PTHR32479">
    <property type="entry name" value="GLYCOLATE OXIDASE IRON-SULFUR SUBUNIT"/>
    <property type="match status" value="1"/>
</dbReference>
<dbReference type="PROSITE" id="PS00198">
    <property type="entry name" value="4FE4S_FER_1"/>
    <property type="match status" value="1"/>
</dbReference>
<keyword evidence="3" id="KW-0677">Repeat</keyword>
<keyword evidence="5" id="KW-0411">Iron-sulfur</keyword>